<dbReference type="Proteomes" id="UP000189670">
    <property type="component" value="Unassembled WGS sequence"/>
</dbReference>
<evidence type="ECO:0000256" key="3">
    <source>
        <dbReference type="ARBA" id="ARBA00022840"/>
    </source>
</evidence>
<dbReference type="EMBL" id="ATBP01002029">
    <property type="protein sequence ID" value="ETR66370.1"/>
    <property type="molecule type" value="Genomic_DNA"/>
</dbReference>
<dbReference type="Gene3D" id="3.30.420.40">
    <property type="match status" value="2"/>
</dbReference>
<evidence type="ECO:0000256" key="1">
    <source>
        <dbReference type="ARBA" id="ARBA00007381"/>
    </source>
</evidence>
<keyword evidence="2" id="KW-0547">Nucleotide-binding</keyword>
<proteinExistence type="inferred from homology"/>
<evidence type="ECO:0000313" key="5">
    <source>
        <dbReference type="Proteomes" id="UP000189670"/>
    </source>
</evidence>
<dbReference type="InterPro" id="IPR018181">
    <property type="entry name" value="Heat_shock_70_CS"/>
</dbReference>
<dbReference type="SUPFAM" id="SSF53067">
    <property type="entry name" value="Actin-like ATPase domain"/>
    <property type="match status" value="2"/>
</dbReference>
<dbReference type="Pfam" id="PF00012">
    <property type="entry name" value="HSP70"/>
    <property type="match status" value="1"/>
</dbReference>
<dbReference type="InterPro" id="IPR043129">
    <property type="entry name" value="ATPase_NBD"/>
</dbReference>
<sequence>MSLERKTSPYVLGIDLGTSNSSASVYIKGVAITIQVNGDLSLPSVVFFKDKNKDKMEVGKSAKKQILINPDAVFSSTKRLMKNDDWQQDEDLVKKYTLKDKDNNEVKISPTDIAAEIINTLLEQIRMQEKIDLNGQVRSAVICVPANTTDEYRQNVYKAAALAGLGETDDTGKVIIDSSGQPKGVMLLEEPTAAAIGYAHEIGIFGNEKEQTILVYDMGGGTFDVTILHVDSTKDSER</sequence>
<feature type="non-terminal residue" evidence="4">
    <location>
        <position position="238"/>
    </location>
</feature>
<reference evidence="5" key="1">
    <citation type="submission" date="2012-11" db="EMBL/GenBank/DDBJ databases">
        <authorList>
            <person name="Lucero-Rivera Y.E."/>
            <person name="Tovar-Ramirez D."/>
        </authorList>
    </citation>
    <scope>NUCLEOTIDE SEQUENCE [LARGE SCALE GENOMIC DNA]</scope>
    <source>
        <strain evidence="5">Araruama</strain>
    </source>
</reference>
<organism evidence="4 5">
    <name type="scientific">Candidatus Magnetoglobus multicellularis str. Araruama</name>
    <dbReference type="NCBI Taxonomy" id="890399"/>
    <lineage>
        <taxon>Bacteria</taxon>
        <taxon>Pseudomonadati</taxon>
        <taxon>Thermodesulfobacteriota</taxon>
        <taxon>Desulfobacteria</taxon>
        <taxon>Desulfobacterales</taxon>
        <taxon>Desulfobacteraceae</taxon>
        <taxon>Candidatus Magnetoglobus</taxon>
    </lineage>
</organism>
<gene>
    <name evidence="4" type="ORF">OMM_12876</name>
</gene>
<dbReference type="PROSITE" id="PS00297">
    <property type="entry name" value="HSP70_1"/>
    <property type="match status" value="1"/>
</dbReference>
<name>A0A1V1NUW3_9BACT</name>
<dbReference type="GO" id="GO:0140662">
    <property type="term" value="F:ATP-dependent protein folding chaperone"/>
    <property type="evidence" value="ECO:0007669"/>
    <property type="project" value="InterPro"/>
</dbReference>
<evidence type="ECO:0000256" key="2">
    <source>
        <dbReference type="ARBA" id="ARBA00022741"/>
    </source>
</evidence>
<protein>
    <recommendedName>
        <fullName evidence="6">Molecular chaperone DnaK</fullName>
    </recommendedName>
</protein>
<dbReference type="PROSITE" id="PS00329">
    <property type="entry name" value="HSP70_2"/>
    <property type="match status" value="1"/>
</dbReference>
<comment type="caution">
    <text evidence="4">The sequence shown here is derived from an EMBL/GenBank/DDBJ whole genome shotgun (WGS) entry which is preliminary data.</text>
</comment>
<dbReference type="InterPro" id="IPR013126">
    <property type="entry name" value="Hsp_70_fam"/>
</dbReference>
<dbReference type="PANTHER" id="PTHR19375">
    <property type="entry name" value="HEAT SHOCK PROTEIN 70KDA"/>
    <property type="match status" value="1"/>
</dbReference>
<comment type="similarity">
    <text evidence="1">Belongs to the heat shock protein 70 family.</text>
</comment>
<keyword evidence="3" id="KW-0067">ATP-binding</keyword>
<evidence type="ECO:0008006" key="6">
    <source>
        <dbReference type="Google" id="ProtNLM"/>
    </source>
</evidence>
<dbReference type="AlphaFoldDB" id="A0A1V1NUW3"/>
<evidence type="ECO:0000313" key="4">
    <source>
        <dbReference type="EMBL" id="ETR66370.1"/>
    </source>
</evidence>
<accession>A0A1V1NUW3</accession>
<dbReference type="GO" id="GO:0005524">
    <property type="term" value="F:ATP binding"/>
    <property type="evidence" value="ECO:0007669"/>
    <property type="project" value="UniProtKB-KW"/>
</dbReference>
<dbReference type="PRINTS" id="PR00301">
    <property type="entry name" value="HEATSHOCK70"/>
</dbReference>